<name>A0A4D7B1W0_9FIRM</name>
<sequence>MARNKHPEETVEKILAVSAKLFMEKGYEHTTLQDIIDNLGGLTKGAIYHHFKGKEEILLAIADRMGEQTEAWMRTVRDDPGLTGAEKLQKMFRASLENSDQTDLFVLAPNMLKNPKLMSILLESMIGEVLPNYMEPVLREAVADGSIRTDYPEELGELLLLLSNVWLNPMIYPATPEKTRRRMELYDQMLRSMGLDLLDQELLNQWERFCRLSQERL</sequence>
<reference evidence="7" key="1">
    <citation type="submission" date="2018-12" db="EMBL/GenBank/DDBJ databases">
        <title>Dusodibacter welbiota gen. nov., sp. nov., isolated from human faeces and emended description of the Oscillibacter genus.</title>
        <authorList>
            <person name="Le Roy T."/>
            <person name="Van der Smissen P."/>
            <person name="Delzenne N."/>
            <person name="Muccioli G."/>
            <person name="Collet J.F."/>
            <person name="Cani P.D."/>
        </authorList>
    </citation>
    <scope>NUCLEOTIDE SEQUENCE [LARGE SCALE GENOMIC DNA]</scope>
    <source>
        <strain evidence="7">J115</strain>
    </source>
</reference>
<evidence type="ECO:0000259" key="5">
    <source>
        <dbReference type="PROSITE" id="PS50977"/>
    </source>
</evidence>
<gene>
    <name evidence="6" type="ORF">EIO64_14835</name>
</gene>
<keyword evidence="1" id="KW-0805">Transcription regulation</keyword>
<dbReference type="InterPro" id="IPR001647">
    <property type="entry name" value="HTH_TetR"/>
</dbReference>
<keyword evidence="2 4" id="KW-0238">DNA-binding</keyword>
<dbReference type="Pfam" id="PF00440">
    <property type="entry name" value="TetR_N"/>
    <property type="match status" value="1"/>
</dbReference>
<keyword evidence="3" id="KW-0804">Transcription</keyword>
<dbReference type="AlphaFoldDB" id="A0A4D7B1W0"/>
<dbReference type="RefSeq" id="WP_021749829.1">
    <property type="nucleotide sequence ID" value="NZ_CAUWCU010000049.1"/>
</dbReference>
<evidence type="ECO:0000256" key="1">
    <source>
        <dbReference type="ARBA" id="ARBA00023015"/>
    </source>
</evidence>
<evidence type="ECO:0000313" key="7">
    <source>
        <dbReference type="Proteomes" id="UP000298642"/>
    </source>
</evidence>
<proteinExistence type="predicted"/>
<dbReference type="PANTHER" id="PTHR47506">
    <property type="entry name" value="TRANSCRIPTIONAL REGULATORY PROTEIN"/>
    <property type="match status" value="1"/>
</dbReference>
<dbReference type="EMBL" id="CP034413">
    <property type="protein sequence ID" value="QCI60332.1"/>
    <property type="molecule type" value="Genomic_DNA"/>
</dbReference>
<dbReference type="Proteomes" id="UP000298642">
    <property type="component" value="Chromosome"/>
</dbReference>
<protein>
    <submittedName>
        <fullName evidence="6">TetR/AcrR family transcriptional regulator</fullName>
    </submittedName>
</protein>
<feature type="domain" description="HTH tetR-type" evidence="5">
    <location>
        <begin position="8"/>
        <end position="69"/>
    </location>
</feature>
<evidence type="ECO:0000256" key="2">
    <source>
        <dbReference type="ARBA" id="ARBA00023125"/>
    </source>
</evidence>
<accession>A0A4D7B1W0</accession>
<dbReference type="PROSITE" id="PS50977">
    <property type="entry name" value="HTH_TETR_2"/>
    <property type="match status" value="1"/>
</dbReference>
<evidence type="ECO:0000256" key="4">
    <source>
        <dbReference type="PROSITE-ProRule" id="PRU00335"/>
    </source>
</evidence>
<dbReference type="PANTHER" id="PTHR47506:SF3">
    <property type="entry name" value="HTH-TYPE TRANSCRIPTIONAL REGULATOR LMRA"/>
    <property type="match status" value="1"/>
</dbReference>
<dbReference type="InterPro" id="IPR009057">
    <property type="entry name" value="Homeodomain-like_sf"/>
</dbReference>
<dbReference type="GO" id="GO:0003677">
    <property type="term" value="F:DNA binding"/>
    <property type="evidence" value="ECO:0007669"/>
    <property type="project" value="UniProtKB-UniRule"/>
</dbReference>
<dbReference type="SUPFAM" id="SSF46689">
    <property type="entry name" value="Homeodomain-like"/>
    <property type="match status" value="1"/>
</dbReference>
<feature type="DNA-binding region" description="H-T-H motif" evidence="4">
    <location>
        <begin position="32"/>
        <end position="51"/>
    </location>
</feature>
<evidence type="ECO:0000256" key="3">
    <source>
        <dbReference type="ARBA" id="ARBA00023163"/>
    </source>
</evidence>
<evidence type="ECO:0000313" key="6">
    <source>
        <dbReference type="EMBL" id="QCI60332.1"/>
    </source>
</evidence>
<dbReference type="KEGG" id="obj:EIO64_14835"/>
<keyword evidence="7" id="KW-1185">Reference proteome</keyword>
<organism evidence="6 7">
    <name type="scientific">Dysosmobacter welbionis</name>
    <dbReference type="NCBI Taxonomy" id="2093857"/>
    <lineage>
        <taxon>Bacteria</taxon>
        <taxon>Bacillati</taxon>
        <taxon>Bacillota</taxon>
        <taxon>Clostridia</taxon>
        <taxon>Eubacteriales</taxon>
        <taxon>Oscillospiraceae</taxon>
        <taxon>Dysosmobacter</taxon>
    </lineage>
</organism>
<dbReference type="Gene3D" id="1.10.357.10">
    <property type="entry name" value="Tetracycline Repressor, domain 2"/>
    <property type="match status" value="1"/>
</dbReference>